<dbReference type="RefSeq" id="WP_348705418.1">
    <property type="nucleotide sequence ID" value="NZ_CAXIYA010000033.1"/>
</dbReference>
<feature type="domain" description="VTC" evidence="1">
    <location>
        <begin position="22"/>
        <end position="223"/>
    </location>
</feature>
<sequence>MNFSRDFDTITLDQIEEVNLMNRVDLKYYFHLENFQTILRKLNNHYFILTIDKRKVFDYKTLYFDTPAKDFYLAHHNNKLTRLKIRKRTYVNTNTSFSEIKFKTNKGRTIKKRIESDDRKYLSNVDKEFINQNTLWNSDDLTPSLLNEFNRITLVNKNFKERCTIDLNICFRANNKTFSLDNIVVLEIKIDGRNTLNTPLIKILKLASIKQASFSKYCIGMCITNTNLKYNRFKHQLKTLNKINTYEH</sequence>
<evidence type="ECO:0000259" key="1">
    <source>
        <dbReference type="Pfam" id="PF09359"/>
    </source>
</evidence>
<dbReference type="CDD" id="cd07750">
    <property type="entry name" value="PolyPPase_VTC_like"/>
    <property type="match status" value="1"/>
</dbReference>
<dbReference type="Gene3D" id="3.20.100.30">
    <property type="entry name" value="VTC, catalytic tunnel domain"/>
    <property type="match status" value="1"/>
</dbReference>
<proteinExistence type="predicted"/>
<name>A0ABP1FEI5_9FLAO</name>
<dbReference type="InterPro" id="IPR018966">
    <property type="entry name" value="VTC_domain"/>
</dbReference>
<dbReference type="EMBL" id="CAXJRC010000022">
    <property type="protein sequence ID" value="CAL2106914.1"/>
    <property type="molecule type" value="Genomic_DNA"/>
</dbReference>
<reference evidence="2 3" key="1">
    <citation type="submission" date="2024-05" db="EMBL/GenBank/DDBJ databases">
        <authorList>
            <person name="Duchaud E."/>
        </authorList>
    </citation>
    <scope>NUCLEOTIDE SEQUENCE [LARGE SCALE GENOMIC DNA]</scope>
    <source>
        <strain evidence="2">Ena-SAMPLE-TAB-13-05-2024-13:56:06:370-140305</strain>
    </source>
</reference>
<dbReference type="InterPro" id="IPR042267">
    <property type="entry name" value="VTC_sf"/>
</dbReference>
<evidence type="ECO:0000313" key="3">
    <source>
        <dbReference type="Proteomes" id="UP001497602"/>
    </source>
</evidence>
<accession>A0ABP1FEI5</accession>
<keyword evidence="3" id="KW-1185">Reference proteome</keyword>
<protein>
    <submittedName>
        <fullName evidence="2">Polyphosphate polymerase domain-containing protein</fullName>
    </submittedName>
</protein>
<comment type="caution">
    <text evidence="2">The sequence shown here is derived from an EMBL/GenBank/DDBJ whole genome shotgun (WGS) entry which is preliminary data.</text>
</comment>
<gene>
    <name evidence="2" type="ORF">T190115A13A_20194</name>
</gene>
<organism evidence="2 3">
    <name type="scientific">Tenacibaculum vairaonense</name>
    <dbReference type="NCBI Taxonomy" id="3137860"/>
    <lineage>
        <taxon>Bacteria</taxon>
        <taxon>Pseudomonadati</taxon>
        <taxon>Bacteroidota</taxon>
        <taxon>Flavobacteriia</taxon>
        <taxon>Flavobacteriales</taxon>
        <taxon>Flavobacteriaceae</taxon>
        <taxon>Tenacibaculum</taxon>
    </lineage>
</organism>
<dbReference type="Pfam" id="PF09359">
    <property type="entry name" value="VTC"/>
    <property type="match status" value="1"/>
</dbReference>
<dbReference type="Proteomes" id="UP001497602">
    <property type="component" value="Unassembled WGS sequence"/>
</dbReference>
<evidence type="ECO:0000313" key="2">
    <source>
        <dbReference type="EMBL" id="CAL2106914.1"/>
    </source>
</evidence>